<evidence type="ECO:0000256" key="2">
    <source>
        <dbReference type="SAM" id="Coils"/>
    </source>
</evidence>
<evidence type="ECO:0000256" key="3">
    <source>
        <dbReference type="SAM" id="MobiDB-lite"/>
    </source>
</evidence>
<feature type="region of interest" description="Disordered" evidence="3">
    <location>
        <begin position="940"/>
        <end position="1041"/>
    </location>
</feature>
<feature type="coiled-coil region" evidence="2">
    <location>
        <begin position="220"/>
        <end position="512"/>
    </location>
</feature>
<dbReference type="EMBL" id="CAJOAX010000043">
    <property type="protein sequence ID" value="CAF3490398.1"/>
    <property type="molecule type" value="Genomic_DNA"/>
</dbReference>
<feature type="chain" id="PRO_5032419874" description="Cilia- and flagella-associated protein 58 central coiled coil domain-containing protein" evidence="4">
    <location>
        <begin position="20"/>
        <end position="1041"/>
    </location>
</feature>
<proteinExistence type="predicted"/>
<name>A0A818GDW3_9BILA</name>
<comment type="caution">
    <text evidence="6">The sequence shown here is derived from an EMBL/GenBank/DDBJ whole genome shotgun (WGS) entry which is preliminary data.</text>
</comment>
<evidence type="ECO:0000313" key="6">
    <source>
        <dbReference type="EMBL" id="CAF3490398.1"/>
    </source>
</evidence>
<protein>
    <recommendedName>
        <fullName evidence="5">Cilia- and flagella-associated protein 58 central coiled coil domain-containing protein</fullName>
    </recommendedName>
</protein>
<dbReference type="AlphaFoldDB" id="A0A818GDW3"/>
<evidence type="ECO:0000256" key="1">
    <source>
        <dbReference type="ARBA" id="ARBA00023054"/>
    </source>
</evidence>
<reference evidence="6" key="1">
    <citation type="submission" date="2021-02" db="EMBL/GenBank/DDBJ databases">
        <authorList>
            <person name="Nowell W R."/>
        </authorList>
    </citation>
    <scope>NUCLEOTIDE SEQUENCE</scope>
</reference>
<dbReference type="PANTHER" id="PTHR32083">
    <property type="entry name" value="CILIA AND FLAGELLA-ASSOCIATED PROTEIN 58-RELATED"/>
    <property type="match status" value="1"/>
</dbReference>
<feature type="domain" description="Cilia- and flagella-associated protein 58 central coiled coil" evidence="5">
    <location>
        <begin position="536"/>
        <end position="779"/>
    </location>
</feature>
<dbReference type="Pfam" id="PF21771">
    <property type="entry name" value="CFAP58_CC"/>
    <property type="match status" value="1"/>
</dbReference>
<evidence type="ECO:0000259" key="5">
    <source>
        <dbReference type="Pfam" id="PF21771"/>
    </source>
</evidence>
<dbReference type="PANTHER" id="PTHR32083:SF34">
    <property type="entry name" value="COILED-COIL DOMAIN-CONTAINING PROTEIN 146"/>
    <property type="match status" value="1"/>
</dbReference>
<feature type="coiled-coil region" evidence="2">
    <location>
        <begin position="864"/>
        <end position="912"/>
    </location>
</feature>
<feature type="signal peptide" evidence="4">
    <location>
        <begin position="1"/>
        <end position="19"/>
    </location>
</feature>
<feature type="coiled-coil region" evidence="2">
    <location>
        <begin position="758"/>
        <end position="785"/>
    </location>
</feature>
<keyword evidence="1 2" id="KW-0175">Coiled coil</keyword>
<sequence length="1041" mass="122405">MCLLFHFSITTHVVMVAISKEISSVQMYTVLYTEYDELALVIEGKLNSIKMSNHSDEDEDLSQDEQDQDLDQQVEEDLDVQQQNAFVTDDADVEVSNQQQLGEYEDIEPIEAQPPNEIDVDEQERHQSGTPAFRTLEELFKEGVLTGTQMALLKSKYIDLQNALTQSRQAEARLRQEEHTYLAQIEKQKRILEEGESFPDKITTEVQQRRKDLLKYSNDLACTNERLFDLEYKIKALEEDKRALEKEKARIPNQHDIDEKLKNLRKECDELKRQIGQKKSEINDQNILLGDKRKRFTITTKQYDELKHTIETLESEYIQVTLRPAELIKQTDSLSLQRDQTEQEIEDMDVQLKEQMNSIQQLRDDIEKMKSLSTKEIRLNDQQNQQNDKLNEEIKNVLNLIAFEEAKLAKGQIDERQSTEAVKSTIQMGKQIREQHAKIQKQKERLLRDLKRAETQFRHAKDELSSANMTIEKLQLKRAAMPTDDTDLEFRQDNLKEDIDNLTKAHEKQEKEIIVKQSMLITAQKEHEEVLLKQSDYRRDAVSMAHFASVVSNEREQKCREKMKAKNRLQAVQEDFQRKTGEIHEHEKRIVDLEVKLKEFASMYDIIKNERNKCVNSIQINSQKSNEMKEKLKLLQNEIEILRTKLSILEKDLQKKNLLVLASVVERDREKHKVEKQRTYLRELNIQDQQQTLENRNYNNLIAFAEKELVRLRKDYDTAVLDRNERSVQLVERYNEEVVFQEKVNVQDAKLKNAYIELRSRDDEIRLLELQMQEEKREIALSKKKLPVKRALDQELELYRICLESCQDRLIELEKILENPNDPTRVRFLDGTDETPEIIMKKLEQLEQRLSTKEEQSLEKDLILEQVNRLIERLSTKADAGKDDTLALAKKVNDLQNKIKDITRKMMATLSELTIHQADALKLQQEKNMKDVELQQSYARMEQGEPPSEELERDWQRTNELEQKRKTERRTREERERETEHFLLPGGVITQAEPRPQAYAPSDDADIQVARPYGSHAPFKPSEPGANMRHIRKPNPKPIEI</sequence>
<accession>A0A818GDW3</accession>
<gene>
    <name evidence="6" type="ORF">OTI717_LOCUS1091</name>
</gene>
<evidence type="ECO:0000313" key="7">
    <source>
        <dbReference type="Proteomes" id="UP000663823"/>
    </source>
</evidence>
<dbReference type="InterPro" id="IPR049270">
    <property type="entry name" value="CFAP58_CC"/>
</dbReference>
<feature type="compositionally biased region" description="Basic and acidic residues" evidence="3">
    <location>
        <begin position="953"/>
        <end position="981"/>
    </location>
</feature>
<keyword evidence="4" id="KW-0732">Signal</keyword>
<evidence type="ECO:0000256" key="4">
    <source>
        <dbReference type="SAM" id="SignalP"/>
    </source>
</evidence>
<dbReference type="Proteomes" id="UP000663823">
    <property type="component" value="Unassembled WGS sequence"/>
</dbReference>
<feature type="coiled-coil region" evidence="2">
    <location>
        <begin position="695"/>
        <end position="722"/>
    </location>
</feature>
<organism evidence="6 7">
    <name type="scientific">Rotaria sordida</name>
    <dbReference type="NCBI Taxonomy" id="392033"/>
    <lineage>
        <taxon>Eukaryota</taxon>
        <taxon>Metazoa</taxon>
        <taxon>Spiralia</taxon>
        <taxon>Gnathifera</taxon>
        <taxon>Rotifera</taxon>
        <taxon>Eurotatoria</taxon>
        <taxon>Bdelloidea</taxon>
        <taxon>Philodinida</taxon>
        <taxon>Philodinidae</taxon>
        <taxon>Rotaria</taxon>
    </lineage>
</organism>
<feature type="coiled-coil region" evidence="2">
    <location>
        <begin position="555"/>
        <end position="659"/>
    </location>
</feature>
<dbReference type="GO" id="GO:0005856">
    <property type="term" value="C:cytoskeleton"/>
    <property type="evidence" value="ECO:0007669"/>
    <property type="project" value="TreeGrafter"/>
</dbReference>